<evidence type="ECO:0000313" key="1">
    <source>
        <dbReference type="EMBL" id="MEF2964925.1"/>
    </source>
</evidence>
<dbReference type="EMBL" id="JAZHPZ010000001">
    <property type="protein sequence ID" value="MEF2964925.1"/>
    <property type="molecule type" value="Genomic_DNA"/>
</dbReference>
<reference evidence="1 2" key="1">
    <citation type="submission" date="2024-02" db="EMBL/GenBank/DDBJ databases">
        <title>A nitrogen-fixing paenibacillus bacterium.</title>
        <authorList>
            <person name="Zhang W.L."/>
            <person name="Chen S.F."/>
        </authorList>
    </citation>
    <scope>NUCLEOTIDE SEQUENCE [LARGE SCALE GENOMIC DNA]</scope>
    <source>
        <strain evidence="1 2">M1</strain>
    </source>
</reference>
<gene>
    <name evidence="1" type="ORF">V3851_03705</name>
</gene>
<dbReference type="Proteomes" id="UP001306950">
    <property type="component" value="Unassembled WGS sequence"/>
</dbReference>
<protein>
    <submittedName>
        <fullName evidence="1">Phage tail protein</fullName>
    </submittedName>
</protein>
<name>A0ABU7VMC5_9BACL</name>
<dbReference type="RefSeq" id="WP_331845120.1">
    <property type="nucleotide sequence ID" value="NZ_JAZHPZ010000001.1"/>
</dbReference>
<organism evidence="1 2">
    <name type="scientific">Paenibacillus haidiansis</name>
    <dbReference type="NCBI Taxonomy" id="1574488"/>
    <lineage>
        <taxon>Bacteria</taxon>
        <taxon>Bacillati</taxon>
        <taxon>Bacillota</taxon>
        <taxon>Bacilli</taxon>
        <taxon>Bacillales</taxon>
        <taxon>Paenibacillaceae</taxon>
        <taxon>Paenibacillus</taxon>
    </lineage>
</organism>
<keyword evidence="2" id="KW-1185">Reference proteome</keyword>
<accession>A0ABU7VMC5</accession>
<dbReference type="InterPro" id="IPR018755">
    <property type="entry name" value="Phage_Mu_Gp48"/>
</dbReference>
<sequence>MNKLLDYLPEFYHDVTEFVALTEIEASEFLTVQEAMDKLLDDQFVMTASEQAIKRREKMLGIQADPKTESLDFRRKRLVNRYSTKPPFTVRYLQQRLDFLVGSGMTLVGIDLAEYVLTVTANIDNADVFKEVERTVSVIKPANLIYRQKTSLADVIGLEETIAARPITWNYKLDGSWKLGEQAFTELGPEVAVR</sequence>
<dbReference type="Pfam" id="PF10076">
    <property type="entry name" value="Phage_Mu_Gp48"/>
    <property type="match status" value="1"/>
</dbReference>
<comment type="caution">
    <text evidence="1">The sequence shown here is derived from an EMBL/GenBank/DDBJ whole genome shotgun (WGS) entry which is preliminary data.</text>
</comment>
<proteinExistence type="predicted"/>
<evidence type="ECO:0000313" key="2">
    <source>
        <dbReference type="Proteomes" id="UP001306950"/>
    </source>
</evidence>